<protein>
    <submittedName>
        <fullName evidence="2">Mitochondrial protein</fullName>
    </submittedName>
</protein>
<evidence type="ECO:0000313" key="2">
    <source>
        <dbReference type="EMBL" id="RDX76692.1"/>
    </source>
</evidence>
<name>A0A371FEF7_MUCPR</name>
<organism evidence="2 3">
    <name type="scientific">Mucuna pruriens</name>
    <name type="common">Velvet bean</name>
    <name type="synonym">Dolichos pruriens</name>
    <dbReference type="NCBI Taxonomy" id="157652"/>
    <lineage>
        <taxon>Eukaryota</taxon>
        <taxon>Viridiplantae</taxon>
        <taxon>Streptophyta</taxon>
        <taxon>Embryophyta</taxon>
        <taxon>Tracheophyta</taxon>
        <taxon>Spermatophyta</taxon>
        <taxon>Magnoliopsida</taxon>
        <taxon>eudicotyledons</taxon>
        <taxon>Gunneridae</taxon>
        <taxon>Pentapetalae</taxon>
        <taxon>rosids</taxon>
        <taxon>fabids</taxon>
        <taxon>Fabales</taxon>
        <taxon>Fabaceae</taxon>
        <taxon>Papilionoideae</taxon>
        <taxon>50 kb inversion clade</taxon>
        <taxon>NPAAA clade</taxon>
        <taxon>indigoferoid/millettioid clade</taxon>
        <taxon>Phaseoleae</taxon>
        <taxon>Mucuna</taxon>
    </lineage>
</organism>
<dbReference type="STRING" id="157652.A0A371FEF7"/>
<evidence type="ECO:0000259" key="1">
    <source>
        <dbReference type="Pfam" id="PF07727"/>
    </source>
</evidence>
<dbReference type="PANTHER" id="PTHR11439">
    <property type="entry name" value="GAG-POL-RELATED RETROTRANSPOSON"/>
    <property type="match status" value="1"/>
</dbReference>
<dbReference type="InterPro" id="IPR043502">
    <property type="entry name" value="DNA/RNA_pol_sf"/>
</dbReference>
<dbReference type="PANTHER" id="PTHR11439:SF470">
    <property type="entry name" value="CYSTEINE-RICH RLK (RECEPTOR-LIKE PROTEIN KINASE) 8"/>
    <property type="match status" value="1"/>
</dbReference>
<feature type="non-terminal residue" evidence="2">
    <location>
        <position position="1"/>
    </location>
</feature>
<gene>
    <name evidence="2" type="ORF">CR513_43291</name>
</gene>
<dbReference type="InterPro" id="IPR013103">
    <property type="entry name" value="RVT_2"/>
</dbReference>
<proteinExistence type="predicted"/>
<dbReference type="AlphaFoldDB" id="A0A371FEF7"/>
<dbReference type="OrthoDB" id="128382at2759"/>
<sequence>MISLEYRQSQGDHTLFIEHSPDGKLTLLLVYIDDMIVTGDDEIEKLTLKEKLATQFETKELGKLKYFLGIEVAYSKQGIFISQRKYVLDILIETGKLGCKSSRVPIKQNHRIGCEESPIIEKSQYQRLVGKLIYLSHTRSDIAYAVNVVNQFMHDPREMMYSVSIERLTFQRTTCSEYASFVQRPKLRLLKTKNDDARNFLMCALTKSEYENVHNCKSSKKM</sequence>
<comment type="caution">
    <text evidence="2">The sequence shown here is derived from an EMBL/GenBank/DDBJ whole genome shotgun (WGS) entry which is preliminary data.</text>
</comment>
<dbReference type="Proteomes" id="UP000257109">
    <property type="component" value="Unassembled WGS sequence"/>
</dbReference>
<keyword evidence="3" id="KW-1185">Reference proteome</keyword>
<dbReference type="EMBL" id="QJKJ01009413">
    <property type="protein sequence ID" value="RDX76692.1"/>
    <property type="molecule type" value="Genomic_DNA"/>
</dbReference>
<dbReference type="SUPFAM" id="SSF56672">
    <property type="entry name" value="DNA/RNA polymerases"/>
    <property type="match status" value="1"/>
</dbReference>
<feature type="domain" description="Reverse transcriptase Ty1/copia-type" evidence="1">
    <location>
        <begin position="3"/>
        <end position="107"/>
    </location>
</feature>
<dbReference type="Pfam" id="PF07727">
    <property type="entry name" value="RVT_2"/>
    <property type="match status" value="1"/>
</dbReference>
<reference evidence="2" key="1">
    <citation type="submission" date="2018-05" db="EMBL/GenBank/DDBJ databases">
        <title>Draft genome of Mucuna pruriens seed.</title>
        <authorList>
            <person name="Nnadi N.E."/>
            <person name="Vos R."/>
            <person name="Hasami M.H."/>
            <person name="Devisetty U.K."/>
            <person name="Aguiy J.C."/>
        </authorList>
    </citation>
    <scope>NUCLEOTIDE SEQUENCE [LARGE SCALE GENOMIC DNA]</scope>
    <source>
        <strain evidence="2">JCA_2017</strain>
    </source>
</reference>
<accession>A0A371FEF7</accession>
<evidence type="ECO:0000313" key="3">
    <source>
        <dbReference type="Proteomes" id="UP000257109"/>
    </source>
</evidence>